<dbReference type="Gene3D" id="3.10.580.10">
    <property type="entry name" value="CBS-domain"/>
    <property type="match status" value="1"/>
</dbReference>
<gene>
    <name evidence="3" type="ORF">Lbru_2425</name>
</gene>
<dbReference type="RefSeq" id="WP_058442409.1">
    <property type="nucleotide sequence ID" value="NZ_CAAAHU010000013.1"/>
</dbReference>
<feature type="domain" description="CBS" evidence="2">
    <location>
        <begin position="105"/>
        <end position="169"/>
    </location>
</feature>
<dbReference type="STRING" id="29422.Lbru_2425"/>
<evidence type="ECO:0000259" key="2">
    <source>
        <dbReference type="PROSITE" id="PS51371"/>
    </source>
</evidence>
<evidence type="ECO:0000313" key="4">
    <source>
        <dbReference type="Proteomes" id="UP000054742"/>
    </source>
</evidence>
<sequence length="187" mass="21457">MILKTYDISKVDYLITPEEAFQITLDSPALDIFTDFQKTAPLVIEDSLDVATAEDLMKKTHVKLKLVLREDEFVGTLAYADLIGEKIMALSHHTPRDQILVSEVMTPRSQLKAIAFNDLKRAKIRDVVETLKNEGKQHFLVRDEEATHYIRGILSASDIARRLRVPIDINRVSTFMDIYKALNHDRY</sequence>
<dbReference type="Proteomes" id="UP000054742">
    <property type="component" value="Unassembled WGS sequence"/>
</dbReference>
<dbReference type="EMBL" id="LNXV01000033">
    <property type="protein sequence ID" value="KTC78133.1"/>
    <property type="molecule type" value="Genomic_DNA"/>
</dbReference>
<accession>A0A0W0S589</accession>
<dbReference type="SUPFAM" id="SSF54631">
    <property type="entry name" value="CBS-domain pair"/>
    <property type="match status" value="1"/>
</dbReference>
<dbReference type="InterPro" id="IPR000644">
    <property type="entry name" value="CBS_dom"/>
</dbReference>
<comment type="caution">
    <text evidence="3">The sequence shown here is derived from an EMBL/GenBank/DDBJ whole genome shotgun (WGS) entry which is preliminary data.</text>
</comment>
<dbReference type="AlphaFoldDB" id="A0A0W0S589"/>
<keyword evidence="1" id="KW-0129">CBS domain</keyword>
<dbReference type="InterPro" id="IPR046342">
    <property type="entry name" value="CBS_dom_sf"/>
</dbReference>
<keyword evidence="4" id="KW-1185">Reference proteome</keyword>
<evidence type="ECO:0000313" key="3">
    <source>
        <dbReference type="EMBL" id="KTC78133.1"/>
    </source>
</evidence>
<name>A0A0W0S589_9GAMM</name>
<protein>
    <submittedName>
        <fullName evidence="3">CBS domain protein</fullName>
    </submittedName>
</protein>
<reference evidence="3 4" key="1">
    <citation type="submission" date="2015-11" db="EMBL/GenBank/DDBJ databases">
        <title>Genomic analysis of 38 Legionella species identifies large and diverse effector repertoires.</title>
        <authorList>
            <person name="Burstein D."/>
            <person name="Amaro F."/>
            <person name="Zusman T."/>
            <person name="Lifshitz Z."/>
            <person name="Cohen O."/>
            <person name="Gilbert J.A."/>
            <person name="Pupko T."/>
            <person name="Shuman H.A."/>
            <person name="Segal G."/>
        </authorList>
    </citation>
    <scope>NUCLEOTIDE SEQUENCE [LARGE SCALE GENOMIC DNA]</scope>
    <source>
        <strain evidence="3 4">ATCC 43878</strain>
    </source>
</reference>
<dbReference type="PROSITE" id="PS51371">
    <property type="entry name" value="CBS"/>
    <property type="match status" value="1"/>
</dbReference>
<dbReference type="PATRIC" id="fig|29422.6.peg.2582"/>
<evidence type="ECO:0000256" key="1">
    <source>
        <dbReference type="PROSITE-ProRule" id="PRU00703"/>
    </source>
</evidence>
<organism evidence="3 4">
    <name type="scientific">Legionella brunensis</name>
    <dbReference type="NCBI Taxonomy" id="29422"/>
    <lineage>
        <taxon>Bacteria</taxon>
        <taxon>Pseudomonadati</taxon>
        <taxon>Pseudomonadota</taxon>
        <taxon>Gammaproteobacteria</taxon>
        <taxon>Legionellales</taxon>
        <taxon>Legionellaceae</taxon>
        <taxon>Legionella</taxon>
    </lineage>
</organism>
<dbReference type="OrthoDB" id="5295117at2"/>
<proteinExistence type="predicted"/>